<evidence type="ECO:0000256" key="4">
    <source>
        <dbReference type="ARBA" id="ARBA00022989"/>
    </source>
</evidence>
<evidence type="ECO:0000256" key="5">
    <source>
        <dbReference type="ARBA" id="ARBA00023136"/>
    </source>
</evidence>
<keyword evidence="2 6" id="KW-0812">Transmembrane</keyword>
<feature type="transmembrane region" description="Helical" evidence="6">
    <location>
        <begin position="284"/>
        <end position="303"/>
    </location>
</feature>
<comment type="caution">
    <text evidence="7">The sequence shown here is derived from an EMBL/GenBank/DDBJ whole genome shotgun (WGS) entry which is preliminary data.</text>
</comment>
<evidence type="ECO:0000256" key="2">
    <source>
        <dbReference type="ARBA" id="ARBA00022692"/>
    </source>
</evidence>
<feature type="transmembrane region" description="Helical" evidence="6">
    <location>
        <begin position="439"/>
        <end position="467"/>
    </location>
</feature>
<proteinExistence type="predicted"/>
<feature type="transmembrane region" description="Helical" evidence="6">
    <location>
        <begin position="407"/>
        <end position="427"/>
    </location>
</feature>
<evidence type="ECO:0000256" key="3">
    <source>
        <dbReference type="ARBA" id="ARBA00022960"/>
    </source>
</evidence>
<keyword evidence="3" id="KW-0133">Cell shape</keyword>
<gene>
    <name evidence="7" type="ORF">ACFPCY_22295</name>
</gene>
<feature type="transmembrane region" description="Helical" evidence="6">
    <location>
        <begin position="473"/>
        <end position="492"/>
    </location>
</feature>
<dbReference type="Proteomes" id="UP001595872">
    <property type="component" value="Unassembled WGS sequence"/>
</dbReference>
<dbReference type="EMBL" id="JBHSIT010000006">
    <property type="protein sequence ID" value="MFC4910067.1"/>
    <property type="molecule type" value="Genomic_DNA"/>
</dbReference>
<protein>
    <submittedName>
        <fullName evidence="7">FtsW/RodA/SpoVE family cell cycle protein</fullName>
    </submittedName>
</protein>
<dbReference type="PANTHER" id="PTHR30474:SF3">
    <property type="entry name" value="PEPTIDOGLYCAN GLYCOSYLTRANSFERASE RODA"/>
    <property type="match status" value="1"/>
</dbReference>
<dbReference type="Pfam" id="PF01098">
    <property type="entry name" value="FTSW_RODA_SPOVE"/>
    <property type="match status" value="2"/>
</dbReference>
<feature type="transmembrane region" description="Helical" evidence="6">
    <location>
        <begin position="261"/>
        <end position="277"/>
    </location>
</feature>
<dbReference type="PANTHER" id="PTHR30474">
    <property type="entry name" value="CELL CYCLE PROTEIN"/>
    <property type="match status" value="1"/>
</dbReference>
<feature type="transmembrane region" description="Helical" evidence="6">
    <location>
        <begin position="163"/>
        <end position="184"/>
    </location>
</feature>
<dbReference type="RefSeq" id="WP_378258081.1">
    <property type="nucleotide sequence ID" value="NZ_JBHSIT010000006.1"/>
</dbReference>
<feature type="transmembrane region" description="Helical" evidence="6">
    <location>
        <begin position="196"/>
        <end position="217"/>
    </location>
</feature>
<evidence type="ECO:0000313" key="7">
    <source>
        <dbReference type="EMBL" id="MFC4910067.1"/>
    </source>
</evidence>
<keyword evidence="8" id="KW-1185">Reference proteome</keyword>
<keyword evidence="5 6" id="KW-0472">Membrane</keyword>
<feature type="transmembrane region" description="Helical" evidence="6">
    <location>
        <begin position="50"/>
        <end position="71"/>
    </location>
</feature>
<name>A0ABV9U0T9_9ACTN</name>
<reference evidence="8" key="1">
    <citation type="journal article" date="2019" name="Int. J. Syst. Evol. Microbiol.">
        <title>The Global Catalogue of Microorganisms (GCM) 10K type strain sequencing project: providing services to taxonomists for standard genome sequencing and annotation.</title>
        <authorList>
            <consortium name="The Broad Institute Genomics Platform"/>
            <consortium name="The Broad Institute Genome Sequencing Center for Infectious Disease"/>
            <person name="Wu L."/>
            <person name="Ma J."/>
        </authorList>
    </citation>
    <scope>NUCLEOTIDE SEQUENCE [LARGE SCALE GENOMIC DNA]</scope>
    <source>
        <strain evidence="8">KLKA75</strain>
    </source>
</reference>
<evidence type="ECO:0000256" key="1">
    <source>
        <dbReference type="ARBA" id="ARBA00004141"/>
    </source>
</evidence>
<evidence type="ECO:0000256" key="6">
    <source>
        <dbReference type="SAM" id="Phobius"/>
    </source>
</evidence>
<organism evidence="7 8">
    <name type="scientific">Actinomadura gamaensis</name>
    <dbReference type="NCBI Taxonomy" id="1763541"/>
    <lineage>
        <taxon>Bacteria</taxon>
        <taxon>Bacillati</taxon>
        <taxon>Actinomycetota</taxon>
        <taxon>Actinomycetes</taxon>
        <taxon>Streptosporangiales</taxon>
        <taxon>Thermomonosporaceae</taxon>
        <taxon>Actinomadura</taxon>
    </lineage>
</organism>
<sequence>MSASDGAPPHRFPGPRRAASLALLVFALIVTVSAFAQIGLARDGRLPSSLFGYGAAIVALSLVAYGVVWRWAPHADPLLVPCAMLLNGVGLAIIYRIDQTTAADYLQGKLQYEHDHPGGHYVPYGAGANVAGQLLWTALSLGLFAVFVLLLRDPRTLRRYHYTLGFAGLLFLVLPIVPGIGASINGARVWIRLGPFSVQPAEFSKLALITLFAGYLAKNGQAMAVTGRRVGPIALPRARHLMPIVVIWLLSIGVLLIQNDFGFQLLFFGLLVCMLYLGTGRGGYVVIGVLLFALGSVSVYYLGVAVHGPLEHLVQRVEIWKDPGPYFNGGCQLKNGQILRQFGVGHAHPIADCTAMGGQYSDSSQLEQGLFAMGQGGILGTGLGQGRPFLTPLAFSDEIFTSLGEELGLTGAMAILTVYLLLVQRGFRIAVASKDAFNRLLAGGVAFVFALQLFVIVGGVTGLIPFAGITTPFMTQGGSSLMANWILIAVLVRISDSVRRPPPQAIQDEGMTQIVSLRP</sequence>
<feature type="transmembrane region" description="Helical" evidence="6">
    <location>
        <begin position="130"/>
        <end position="151"/>
    </location>
</feature>
<keyword evidence="4 6" id="KW-1133">Transmembrane helix</keyword>
<comment type="subcellular location">
    <subcellularLocation>
        <location evidence="1">Membrane</location>
        <topology evidence="1">Multi-pass membrane protein</topology>
    </subcellularLocation>
</comment>
<accession>A0ABV9U0T9</accession>
<evidence type="ECO:0000313" key="8">
    <source>
        <dbReference type="Proteomes" id="UP001595872"/>
    </source>
</evidence>
<dbReference type="InterPro" id="IPR001182">
    <property type="entry name" value="FtsW/RodA"/>
</dbReference>
<feature type="transmembrane region" description="Helical" evidence="6">
    <location>
        <begin position="78"/>
        <end position="97"/>
    </location>
</feature>
<feature type="transmembrane region" description="Helical" evidence="6">
    <location>
        <begin position="238"/>
        <end position="255"/>
    </location>
</feature>